<feature type="transmembrane region" description="Helical" evidence="15">
    <location>
        <begin position="162"/>
        <end position="181"/>
    </location>
</feature>
<protein>
    <recommendedName>
        <fullName evidence="16">Peptidase M28 domain-containing protein</fullName>
    </recommendedName>
</protein>
<keyword evidence="7" id="KW-0631">Potassium channel</keyword>
<keyword evidence="6 15" id="KW-0812">Transmembrane</keyword>
<evidence type="ECO:0000256" key="9">
    <source>
        <dbReference type="ARBA" id="ARBA00022989"/>
    </source>
</evidence>
<dbReference type="Pfam" id="PF05197">
    <property type="entry name" value="TRIC"/>
    <property type="match status" value="1"/>
</dbReference>
<organism evidence="17 18">
    <name type="scientific">Naegleria lovaniensis</name>
    <name type="common">Amoeba</name>
    <dbReference type="NCBI Taxonomy" id="51637"/>
    <lineage>
        <taxon>Eukaryota</taxon>
        <taxon>Discoba</taxon>
        <taxon>Heterolobosea</taxon>
        <taxon>Tetramitia</taxon>
        <taxon>Eutetramitia</taxon>
        <taxon>Vahlkampfiidae</taxon>
        <taxon>Naegleria</taxon>
    </lineage>
</organism>
<feature type="transmembrane region" description="Helical" evidence="15">
    <location>
        <begin position="66"/>
        <end position="90"/>
    </location>
</feature>
<evidence type="ECO:0000259" key="16">
    <source>
        <dbReference type="Pfam" id="PF04389"/>
    </source>
</evidence>
<dbReference type="GO" id="GO:0005267">
    <property type="term" value="F:potassium channel activity"/>
    <property type="evidence" value="ECO:0007669"/>
    <property type="project" value="UniProtKB-KW"/>
</dbReference>
<dbReference type="GO" id="GO:0016020">
    <property type="term" value="C:membrane"/>
    <property type="evidence" value="ECO:0007669"/>
    <property type="project" value="InterPro"/>
</dbReference>
<dbReference type="Proteomes" id="UP000816034">
    <property type="component" value="Unassembled WGS sequence"/>
</dbReference>
<keyword evidence="18" id="KW-1185">Reference proteome</keyword>
<evidence type="ECO:0000256" key="4">
    <source>
        <dbReference type="ARBA" id="ARBA00022538"/>
    </source>
</evidence>
<keyword evidence="4" id="KW-0633">Potassium transport</keyword>
<feature type="transmembrane region" description="Helical" evidence="15">
    <location>
        <begin position="102"/>
        <end position="118"/>
    </location>
</feature>
<proteinExistence type="inferred from homology"/>
<name>A0AA88GY00_NAELO</name>
<dbReference type="GO" id="GO:0008270">
    <property type="term" value="F:zinc ion binding"/>
    <property type="evidence" value="ECO:0007669"/>
    <property type="project" value="TreeGrafter"/>
</dbReference>
<dbReference type="EMBL" id="PYSW02000008">
    <property type="protein sequence ID" value="KAG2389132.1"/>
    <property type="molecule type" value="Genomic_DNA"/>
</dbReference>
<evidence type="ECO:0000256" key="11">
    <source>
        <dbReference type="ARBA" id="ARBA00023136"/>
    </source>
</evidence>
<dbReference type="PANTHER" id="PTHR12283">
    <property type="entry name" value="GLUTAMINYL-PEPTIDE CYCLOTRANSFERASE"/>
    <property type="match status" value="1"/>
</dbReference>
<dbReference type="SUPFAM" id="SSF53187">
    <property type="entry name" value="Zn-dependent exopeptidases"/>
    <property type="match status" value="1"/>
</dbReference>
<keyword evidence="13" id="KW-0012">Acyltransferase</keyword>
<keyword evidence="11 15" id="KW-0472">Membrane</keyword>
<dbReference type="GO" id="GO:0042802">
    <property type="term" value="F:identical protein binding"/>
    <property type="evidence" value="ECO:0007669"/>
    <property type="project" value="InterPro"/>
</dbReference>
<reference evidence="17 18" key="1">
    <citation type="journal article" date="2018" name="BMC Genomics">
        <title>The genome of Naegleria lovaniensis, the basis for a comparative approach to unravel pathogenicity factors of the human pathogenic amoeba N. fowleri.</title>
        <authorList>
            <person name="Liechti N."/>
            <person name="Schurch N."/>
            <person name="Bruggmann R."/>
            <person name="Wittwer M."/>
        </authorList>
    </citation>
    <scope>NUCLEOTIDE SEQUENCE [LARGE SCALE GENOMIC DNA]</scope>
    <source>
        <strain evidence="17 18">ATCC 30569</strain>
    </source>
</reference>
<evidence type="ECO:0000256" key="8">
    <source>
        <dbReference type="ARBA" id="ARBA00022958"/>
    </source>
</evidence>
<dbReference type="Gene3D" id="3.40.630.10">
    <property type="entry name" value="Zn peptidases"/>
    <property type="match status" value="1"/>
</dbReference>
<feature type="domain" description="Peptidase M28" evidence="16">
    <location>
        <begin position="432"/>
        <end position="653"/>
    </location>
</feature>
<dbReference type="InterPro" id="IPR007866">
    <property type="entry name" value="TRIC_channel"/>
</dbReference>
<comment type="caution">
    <text evidence="17">The sequence shown here is derived from an EMBL/GenBank/DDBJ whole genome shotgun (WGS) entry which is preliminary data.</text>
</comment>
<dbReference type="GO" id="GO:0012505">
    <property type="term" value="C:endomembrane system"/>
    <property type="evidence" value="ECO:0007669"/>
    <property type="project" value="UniProtKB-SubCell"/>
</dbReference>
<comment type="subcellular location">
    <subcellularLocation>
        <location evidence="1">Endomembrane system</location>
        <topology evidence="1">Multi-pass membrane protein</topology>
    </subcellularLocation>
</comment>
<evidence type="ECO:0000256" key="15">
    <source>
        <dbReference type="SAM" id="Phobius"/>
    </source>
</evidence>
<dbReference type="InterPro" id="IPR040234">
    <property type="entry name" value="QC/QCL"/>
</dbReference>
<keyword evidence="9 15" id="KW-1133">Transmembrane helix</keyword>
<keyword evidence="3" id="KW-0813">Transport</keyword>
<gene>
    <name evidence="17" type="ORF">C9374_014532</name>
</gene>
<keyword evidence="12" id="KW-0407">Ion channel</keyword>
<evidence type="ECO:0000256" key="5">
    <source>
        <dbReference type="ARBA" id="ARBA00022679"/>
    </source>
</evidence>
<evidence type="ECO:0000313" key="18">
    <source>
        <dbReference type="Proteomes" id="UP000816034"/>
    </source>
</evidence>
<feature type="transmembrane region" description="Helical" evidence="15">
    <location>
        <begin position="33"/>
        <end position="54"/>
    </location>
</feature>
<evidence type="ECO:0000256" key="12">
    <source>
        <dbReference type="ARBA" id="ARBA00023303"/>
    </source>
</evidence>
<evidence type="ECO:0000256" key="1">
    <source>
        <dbReference type="ARBA" id="ARBA00004127"/>
    </source>
</evidence>
<dbReference type="InterPro" id="IPR007484">
    <property type="entry name" value="Peptidase_M28"/>
</dbReference>
<keyword evidence="5" id="KW-0808">Transferase</keyword>
<dbReference type="GO" id="GO:0016603">
    <property type="term" value="F:glutaminyl-peptide cyclotransferase activity"/>
    <property type="evidence" value="ECO:0007669"/>
    <property type="project" value="TreeGrafter"/>
</dbReference>
<evidence type="ECO:0000256" key="3">
    <source>
        <dbReference type="ARBA" id="ARBA00022448"/>
    </source>
</evidence>
<evidence type="ECO:0000256" key="10">
    <source>
        <dbReference type="ARBA" id="ARBA00023065"/>
    </source>
</evidence>
<evidence type="ECO:0000256" key="6">
    <source>
        <dbReference type="ARBA" id="ARBA00022692"/>
    </source>
</evidence>
<evidence type="ECO:0000256" key="2">
    <source>
        <dbReference type="ARBA" id="ARBA00005766"/>
    </source>
</evidence>
<evidence type="ECO:0000256" key="13">
    <source>
        <dbReference type="ARBA" id="ARBA00023315"/>
    </source>
</evidence>
<dbReference type="RefSeq" id="XP_044553124.1">
    <property type="nucleotide sequence ID" value="XM_044690530.1"/>
</dbReference>
<feature type="transmembrane region" description="Helical" evidence="15">
    <location>
        <begin position="330"/>
        <end position="348"/>
    </location>
</feature>
<dbReference type="AlphaFoldDB" id="A0AA88GY00"/>
<keyword evidence="10" id="KW-0406">Ion transport</keyword>
<evidence type="ECO:0000256" key="14">
    <source>
        <dbReference type="SAM" id="MobiDB-lite"/>
    </source>
</evidence>
<feature type="transmembrane region" description="Helical" evidence="15">
    <location>
        <begin position="124"/>
        <end position="150"/>
    </location>
</feature>
<feature type="transmembrane region" description="Helical" evidence="15">
    <location>
        <begin position="201"/>
        <end position="220"/>
    </location>
</feature>
<comment type="similarity">
    <text evidence="2">Belongs to the TMEM38 family.</text>
</comment>
<dbReference type="PANTHER" id="PTHR12283:SF6">
    <property type="entry name" value="GLUTAMINYL-PEPTIDE CYCLOTRANSFERASE-RELATED"/>
    <property type="match status" value="1"/>
</dbReference>
<evidence type="ECO:0000256" key="7">
    <source>
        <dbReference type="ARBA" id="ARBA00022826"/>
    </source>
</evidence>
<sequence length="666" mass="75926">MSLSEVINNPMVQTGYRVLSQVFDQFQSLDPNLLFNILFLNHAFIVALMVKRAFNGLIATQKVKEIPFVAGMLLCFAIGTGGAILTSLLLGKTQIFFTNDTINLYLICAWIITIYAPFNLVDWLIGNVVVQLFTFAIEGFFVAGFCINGVNTGVTEYPQSTFAPIILGTTACVGGAILRPFFVNLYIGESVENSVLSSPNFVLKAPILTSIFFYVTKHIYKMSMIHIPLGYLPFKELENVTLSFTPEHVLKAYFTLHFIMIYAKSHPAFMKAPKKISTTNTTRLPNTPPPTKQEPPKVEKKKETKKNKTKLQNNNDNKKKNTTMQFSNQFMFLVVMMIMIAFGATALLRKNTSLDNSIIGSNFNISNPLMNLKRITKTITDFGNRIPSVSPGYVQTQEYINKFVQEHTNYFQIEYDNFTASTPIFGNLKMSNIIINFAPPSTPNNSKRIIVACHYESKYFKDATFVGATDSVVPLAMILNYMVELEYSYNKTVKSKGSNQDLLNFNFQVVLFDGEEAFQNWSPTDSLYGARHLAQRWENSNQLQNIKYLMLLDLIGTSDVRFKNYYIHTEKGTNNLYDRLSAIEYSKFKENKYFDGSSFSYMDDDHRPFLERGVPILHLISEPFPSVWHTLRDDYAHLDWNANDRIYRVISSFLHEQLLNSSLARK</sequence>
<keyword evidence="8" id="KW-0630">Potassium</keyword>
<dbReference type="Pfam" id="PF04389">
    <property type="entry name" value="Peptidase_M28"/>
    <property type="match status" value="1"/>
</dbReference>
<evidence type="ECO:0000313" key="17">
    <source>
        <dbReference type="EMBL" id="KAG2389132.1"/>
    </source>
</evidence>
<dbReference type="GeneID" id="68106985"/>
<accession>A0AA88GY00</accession>
<feature type="region of interest" description="Disordered" evidence="14">
    <location>
        <begin position="278"/>
        <end position="321"/>
    </location>
</feature>